<name>A0A0F9BA00_9ZZZZ</name>
<accession>A0A0F9BA00</accession>
<gene>
    <name evidence="1" type="ORF">LCGC14_2752360</name>
</gene>
<sequence>MDKLDTALKLGNEILNAKLQNKLADYIPYGLSPDDSSDWQLRFHSLGKIKYQRLLCAALRIGKS</sequence>
<dbReference type="EMBL" id="LAZR01050360">
    <property type="protein sequence ID" value="KKK87524.1"/>
    <property type="molecule type" value="Genomic_DNA"/>
</dbReference>
<dbReference type="AlphaFoldDB" id="A0A0F9BA00"/>
<protein>
    <submittedName>
        <fullName evidence="1">Uncharacterized protein</fullName>
    </submittedName>
</protein>
<proteinExistence type="predicted"/>
<evidence type="ECO:0000313" key="1">
    <source>
        <dbReference type="EMBL" id="KKK87524.1"/>
    </source>
</evidence>
<feature type="non-terminal residue" evidence="1">
    <location>
        <position position="64"/>
    </location>
</feature>
<organism evidence="1">
    <name type="scientific">marine sediment metagenome</name>
    <dbReference type="NCBI Taxonomy" id="412755"/>
    <lineage>
        <taxon>unclassified sequences</taxon>
        <taxon>metagenomes</taxon>
        <taxon>ecological metagenomes</taxon>
    </lineage>
</organism>
<reference evidence="1" key="1">
    <citation type="journal article" date="2015" name="Nature">
        <title>Complex archaea that bridge the gap between prokaryotes and eukaryotes.</title>
        <authorList>
            <person name="Spang A."/>
            <person name="Saw J.H."/>
            <person name="Jorgensen S.L."/>
            <person name="Zaremba-Niedzwiedzka K."/>
            <person name="Martijn J."/>
            <person name="Lind A.E."/>
            <person name="van Eijk R."/>
            <person name="Schleper C."/>
            <person name="Guy L."/>
            <person name="Ettema T.J."/>
        </authorList>
    </citation>
    <scope>NUCLEOTIDE SEQUENCE</scope>
</reference>
<comment type="caution">
    <text evidence="1">The sequence shown here is derived from an EMBL/GenBank/DDBJ whole genome shotgun (WGS) entry which is preliminary data.</text>
</comment>